<accession>A0A0U5JXZ8</accession>
<dbReference type="InterPro" id="IPR011051">
    <property type="entry name" value="RmlC_Cupin_sf"/>
</dbReference>
<evidence type="ECO:0000313" key="1">
    <source>
        <dbReference type="EMBL" id="CUR41070.1"/>
    </source>
</evidence>
<dbReference type="GO" id="GO:0004476">
    <property type="term" value="F:mannose-6-phosphate isomerase activity"/>
    <property type="evidence" value="ECO:0007669"/>
    <property type="project" value="UniProtKB-EC"/>
</dbReference>
<sequence length="68" mass="7715">MVEPLFLKPVFHEKNFFWGGGRHLATDFSYQILEGTIGECWAISGHPHGPNIITNGQYKGQLLPKVYQ</sequence>
<proteinExistence type="predicted"/>
<name>A0A0U5JXZ8_LIMRT</name>
<dbReference type="Gene3D" id="2.60.120.10">
    <property type="entry name" value="Jelly Rolls"/>
    <property type="match status" value="1"/>
</dbReference>
<gene>
    <name evidence="1" type="ORF">LRLP16767_LR202_01130</name>
</gene>
<dbReference type="SUPFAM" id="SSF51182">
    <property type="entry name" value="RmlC-like cupins"/>
    <property type="match status" value="1"/>
</dbReference>
<dbReference type="InterPro" id="IPR014710">
    <property type="entry name" value="RmlC-like_jellyroll"/>
</dbReference>
<evidence type="ECO:0000313" key="2">
    <source>
        <dbReference type="Proteomes" id="UP000235484"/>
    </source>
</evidence>
<reference evidence="2" key="1">
    <citation type="submission" date="2015-10" db="EMBL/GenBank/DDBJ databases">
        <authorList>
            <person name="Crossman L.C."/>
        </authorList>
    </citation>
    <scope>NUCLEOTIDE SEQUENCE [LARGE SCALE GENOMIC DNA]</scope>
    <source>
        <strain evidence="2">20-2</strain>
    </source>
</reference>
<dbReference type="EMBL" id="LN887594">
    <property type="protein sequence ID" value="CUR41070.1"/>
    <property type="molecule type" value="Genomic_DNA"/>
</dbReference>
<protein>
    <submittedName>
        <fullName evidence="1">Mannose-6-phosphate isomerase</fullName>
        <ecNumber evidence="1">5.3.1.8</ecNumber>
    </submittedName>
</protein>
<dbReference type="EC" id="5.3.1.8" evidence="1"/>
<dbReference type="AlphaFoldDB" id="A0A0U5JXZ8"/>
<dbReference type="Proteomes" id="UP000235484">
    <property type="component" value="Unassembled WGS sequence"/>
</dbReference>
<keyword evidence="1" id="KW-0413">Isomerase</keyword>
<organism evidence="1 2">
    <name type="scientific">Limosilactobacillus reuteri</name>
    <name type="common">Lactobacillus reuteri</name>
    <dbReference type="NCBI Taxonomy" id="1598"/>
    <lineage>
        <taxon>Bacteria</taxon>
        <taxon>Bacillati</taxon>
        <taxon>Bacillota</taxon>
        <taxon>Bacilli</taxon>
        <taxon>Lactobacillales</taxon>
        <taxon>Lactobacillaceae</taxon>
        <taxon>Limosilactobacillus</taxon>
    </lineage>
</organism>